<gene>
    <name evidence="9" type="primary">fliN</name>
    <name evidence="9" type="ORF">BN1080_03350</name>
</gene>
<dbReference type="EMBL" id="CCXS01000001">
    <property type="protein sequence ID" value="CEG24328.1"/>
    <property type="molecule type" value="Genomic_DNA"/>
</dbReference>
<dbReference type="GO" id="GO:0071973">
    <property type="term" value="P:bacterial-type flagellum-dependent cell motility"/>
    <property type="evidence" value="ECO:0007669"/>
    <property type="project" value="InterPro"/>
</dbReference>
<name>A0A098EPV8_9BACL</name>
<sequence length="354" mass="38990">MTTEKLSPDEINGLLGQGAEGKPMSTNTLMQVEKEALTELLAVSLGGSSTVLSTLFNEQAKVSTPTISIKRKDDLLSATAAPFFVVLGEYTGSAKGIQILSVNKNDVHMMAKAMDAETEAVDMEKQFQMLQEMITAMFASVTQSMEAVLEQEISYSLSGMDVVEKQKDFPVSKFTQEEWFVEAGFQVKIGTTDQADFHLCIPVPLAKQLVGILTNDAEEAYEEEPQQMQYEPNNQTQSTSKLRRTNEEPTIQSVQFSSFDETASVQSEPNNLNMLLDIPLQVTVELGRTKRMVKEILSVSHGSIIELDKLAGEPVDILINNKLIAVGEVVVIDENFGVRVTDILSTADRISKLR</sequence>
<evidence type="ECO:0000256" key="3">
    <source>
        <dbReference type="ARBA" id="ARBA00022475"/>
    </source>
</evidence>
<keyword evidence="9" id="KW-0966">Cell projection</keyword>
<dbReference type="Gene3D" id="2.30.330.10">
    <property type="entry name" value="SpoA-like"/>
    <property type="match status" value="1"/>
</dbReference>
<keyword evidence="9" id="KW-0282">Flagellum</keyword>
<dbReference type="InterPro" id="IPR036429">
    <property type="entry name" value="SpoA-like_sf"/>
</dbReference>
<dbReference type="Pfam" id="PF01052">
    <property type="entry name" value="FliMN_C"/>
    <property type="match status" value="1"/>
</dbReference>
<dbReference type="SUPFAM" id="SSF101801">
    <property type="entry name" value="Surface presentation of antigens (SPOA)"/>
    <property type="match status" value="1"/>
</dbReference>
<evidence type="ECO:0000259" key="8">
    <source>
        <dbReference type="Pfam" id="PF01052"/>
    </source>
</evidence>
<dbReference type="PRINTS" id="PR00956">
    <property type="entry name" value="FLGMOTORFLIN"/>
</dbReference>
<dbReference type="GO" id="GO:0009425">
    <property type="term" value="C:bacterial-type flagellum basal body"/>
    <property type="evidence" value="ECO:0007669"/>
    <property type="project" value="InterPro"/>
</dbReference>
<dbReference type="InterPro" id="IPR028976">
    <property type="entry name" value="CheC-like_sf"/>
</dbReference>
<proteinExistence type="inferred from homology"/>
<evidence type="ECO:0000313" key="10">
    <source>
        <dbReference type="Proteomes" id="UP000043699"/>
    </source>
</evidence>
<dbReference type="Gene3D" id="3.40.1550.10">
    <property type="entry name" value="CheC-like"/>
    <property type="match status" value="1"/>
</dbReference>
<evidence type="ECO:0000256" key="4">
    <source>
        <dbReference type="ARBA" id="ARBA00022500"/>
    </source>
</evidence>
<keyword evidence="6" id="KW-0472">Membrane</keyword>
<evidence type="ECO:0000256" key="7">
    <source>
        <dbReference type="SAM" id="MobiDB-lite"/>
    </source>
</evidence>
<feature type="region of interest" description="Disordered" evidence="7">
    <location>
        <begin position="1"/>
        <end position="24"/>
    </location>
</feature>
<organism evidence="9 10">
    <name type="scientific">Planococcus massiliensis</name>
    <dbReference type="NCBI Taxonomy" id="1499687"/>
    <lineage>
        <taxon>Bacteria</taxon>
        <taxon>Bacillati</taxon>
        <taxon>Bacillota</taxon>
        <taxon>Bacilli</taxon>
        <taxon>Bacillales</taxon>
        <taxon>Caryophanaceae</taxon>
        <taxon>Planococcus</taxon>
    </lineage>
</organism>
<evidence type="ECO:0000256" key="6">
    <source>
        <dbReference type="ARBA" id="ARBA00023136"/>
    </source>
</evidence>
<keyword evidence="3" id="KW-1003">Cell membrane</keyword>
<reference evidence="9 10" key="1">
    <citation type="submission" date="2014-09" db="EMBL/GenBank/DDBJ databases">
        <authorList>
            <person name="Urmite Genomes Urmite Genomes"/>
        </authorList>
    </citation>
    <scope>NUCLEOTIDE SEQUENCE [LARGE SCALE GENOMIC DNA]</scope>
    <source>
        <strain evidence="9 10">ES2</strain>
    </source>
</reference>
<dbReference type="InterPro" id="IPR001543">
    <property type="entry name" value="FliN-like_C"/>
</dbReference>
<dbReference type="RefSeq" id="WP_052653864.1">
    <property type="nucleotide sequence ID" value="NZ_CCXS01000001.1"/>
</dbReference>
<dbReference type="InterPro" id="IPR012826">
    <property type="entry name" value="FliN"/>
</dbReference>
<dbReference type="GO" id="GO:0005886">
    <property type="term" value="C:plasma membrane"/>
    <property type="evidence" value="ECO:0007669"/>
    <property type="project" value="UniProtKB-SubCell"/>
</dbReference>
<feature type="domain" description="Flagellar motor switch protein FliN-like C-terminal" evidence="8">
    <location>
        <begin position="274"/>
        <end position="344"/>
    </location>
</feature>
<evidence type="ECO:0000313" key="9">
    <source>
        <dbReference type="EMBL" id="CEG24328.1"/>
    </source>
</evidence>
<evidence type="ECO:0000256" key="2">
    <source>
        <dbReference type="ARBA" id="ARBA00009226"/>
    </source>
</evidence>
<comment type="similarity">
    <text evidence="2">Belongs to the FliN/MopA/SpaO family.</text>
</comment>
<dbReference type="OrthoDB" id="9773459at2"/>
<comment type="subcellular location">
    <subcellularLocation>
        <location evidence="1">Cell membrane</location>
        <topology evidence="1">Peripheral membrane protein</topology>
        <orientation evidence="1">Cytoplasmic side</orientation>
    </subcellularLocation>
</comment>
<dbReference type="InterPro" id="IPR051469">
    <property type="entry name" value="FliN/MopA/SpaO"/>
</dbReference>
<protein>
    <submittedName>
        <fullName evidence="9">Flagellar motor switch protein FliN</fullName>
    </submittedName>
</protein>
<keyword evidence="9" id="KW-0969">Cilium</keyword>
<dbReference type="SUPFAM" id="SSF103039">
    <property type="entry name" value="CheC-like"/>
    <property type="match status" value="1"/>
</dbReference>
<keyword evidence="5" id="KW-0283">Flagellar rotation</keyword>
<dbReference type="STRING" id="1499687.BN1080_03350"/>
<dbReference type="InterPro" id="IPR001172">
    <property type="entry name" value="FliN_T3SS_HrcQb"/>
</dbReference>
<dbReference type="GO" id="GO:0006935">
    <property type="term" value="P:chemotaxis"/>
    <property type="evidence" value="ECO:0007669"/>
    <property type="project" value="UniProtKB-KW"/>
</dbReference>
<dbReference type="PANTHER" id="PTHR43484:SF1">
    <property type="entry name" value="FLAGELLAR MOTOR SWITCH PROTEIN FLIN"/>
    <property type="match status" value="1"/>
</dbReference>
<evidence type="ECO:0000256" key="5">
    <source>
        <dbReference type="ARBA" id="ARBA00022779"/>
    </source>
</evidence>
<evidence type="ECO:0000256" key="1">
    <source>
        <dbReference type="ARBA" id="ARBA00004413"/>
    </source>
</evidence>
<feature type="compositionally biased region" description="Low complexity" evidence="7">
    <location>
        <begin position="226"/>
        <end position="235"/>
    </location>
</feature>
<dbReference type="NCBIfam" id="NF005995">
    <property type="entry name" value="PRK08119.1"/>
    <property type="match status" value="1"/>
</dbReference>
<dbReference type="GO" id="GO:0003774">
    <property type="term" value="F:cytoskeletal motor activity"/>
    <property type="evidence" value="ECO:0007669"/>
    <property type="project" value="InterPro"/>
</dbReference>
<dbReference type="NCBIfam" id="TIGR02480">
    <property type="entry name" value="fliN"/>
    <property type="match status" value="1"/>
</dbReference>
<accession>A0A098EPV8</accession>
<feature type="region of interest" description="Disordered" evidence="7">
    <location>
        <begin position="223"/>
        <end position="249"/>
    </location>
</feature>
<dbReference type="AlphaFoldDB" id="A0A098EPV8"/>
<dbReference type="PANTHER" id="PTHR43484">
    <property type="match status" value="1"/>
</dbReference>
<keyword evidence="4" id="KW-0145">Chemotaxis</keyword>
<dbReference type="Proteomes" id="UP000043699">
    <property type="component" value="Unassembled WGS sequence"/>
</dbReference>
<keyword evidence="10" id="KW-1185">Reference proteome</keyword>